<accession>A0AA45W2D2</accession>
<dbReference type="Gene3D" id="3.40.50.880">
    <property type="match status" value="1"/>
</dbReference>
<evidence type="ECO:0000313" key="4">
    <source>
        <dbReference type="Proteomes" id="UP000186216"/>
    </source>
</evidence>
<dbReference type="EMBL" id="FTOU01000002">
    <property type="protein sequence ID" value="SIS65713.1"/>
    <property type="molecule type" value="Genomic_DNA"/>
</dbReference>
<dbReference type="InterPro" id="IPR029062">
    <property type="entry name" value="Class_I_gatase-like"/>
</dbReference>
<dbReference type="Proteomes" id="UP001215549">
    <property type="component" value="Chromosome"/>
</dbReference>
<dbReference type="Proteomes" id="UP000186216">
    <property type="component" value="Unassembled WGS sequence"/>
</dbReference>
<dbReference type="EMBL" id="CP067140">
    <property type="protein sequence ID" value="WCR01956.1"/>
    <property type="molecule type" value="Genomic_DNA"/>
</dbReference>
<gene>
    <name evidence="3" type="ORF">JHX88_13660</name>
    <name evidence="2" type="ORF">SAMN05421772_102324</name>
</gene>
<dbReference type="Pfam" id="PF01965">
    <property type="entry name" value="DJ-1_PfpI"/>
    <property type="match status" value="1"/>
</dbReference>
<evidence type="ECO:0000313" key="3">
    <source>
        <dbReference type="EMBL" id="WCR01956.1"/>
    </source>
</evidence>
<evidence type="ECO:0000313" key="2">
    <source>
        <dbReference type="EMBL" id="SIS65713.1"/>
    </source>
</evidence>
<sequence length="192" mass="19869">MDMTALKPVLIVLIDRFADWETPLISGIGGDFYGLQTCHATPGGGDVISMGGLTVTGLPDIQLQGDEVIVLCGSDGWSGEDAPDLGDMLRAAHDRGQTVAAICGATLALARAGLLEGRRHTSNGLDFLRDRLPDYTAAADYSDVAHAVGDDGIITAPGTAPVTFAAEVLRAAGLPKDALAQFRQIASAEHSA</sequence>
<evidence type="ECO:0000259" key="1">
    <source>
        <dbReference type="Pfam" id="PF01965"/>
    </source>
</evidence>
<dbReference type="AlphaFoldDB" id="A0AA45W2D2"/>
<dbReference type="SUPFAM" id="SSF52317">
    <property type="entry name" value="Class I glutamine amidotransferase-like"/>
    <property type="match status" value="1"/>
</dbReference>
<keyword evidence="5" id="KW-1185">Reference proteome</keyword>
<feature type="domain" description="DJ-1/PfpI" evidence="1">
    <location>
        <begin position="9"/>
        <end position="170"/>
    </location>
</feature>
<name>A0AA45W2D2_9RHOB</name>
<reference evidence="2 4" key="1">
    <citation type="submission" date="2017-01" db="EMBL/GenBank/DDBJ databases">
        <authorList>
            <person name="Varghese N."/>
            <person name="Submissions S."/>
        </authorList>
    </citation>
    <scope>NUCLEOTIDE SEQUENCE [LARGE SCALE GENOMIC DNA]</scope>
    <source>
        <strain evidence="2 4">DSM 18447</strain>
    </source>
</reference>
<organism evidence="2 4">
    <name type="scientific">Paracoccus saliphilus</name>
    <dbReference type="NCBI Taxonomy" id="405559"/>
    <lineage>
        <taxon>Bacteria</taxon>
        <taxon>Pseudomonadati</taxon>
        <taxon>Pseudomonadota</taxon>
        <taxon>Alphaproteobacteria</taxon>
        <taxon>Rhodobacterales</taxon>
        <taxon>Paracoccaceae</taxon>
        <taxon>Paracoccus</taxon>
    </lineage>
</organism>
<dbReference type="InterPro" id="IPR002818">
    <property type="entry name" value="DJ-1/PfpI"/>
</dbReference>
<reference evidence="3 5" key="2">
    <citation type="submission" date="2021-01" db="EMBL/GenBank/DDBJ databases">
        <title>Biogeographic distribution of Paracoccus.</title>
        <authorList>
            <person name="Hollensteiner J."/>
            <person name="Leineberger J."/>
            <person name="Brinkhoff T."/>
            <person name="Daniel R."/>
        </authorList>
    </citation>
    <scope>NUCLEOTIDE SEQUENCE [LARGE SCALE GENOMIC DNA]</scope>
    <source>
        <strain evidence="3 5">DSM 18447</strain>
    </source>
</reference>
<evidence type="ECO:0000313" key="5">
    <source>
        <dbReference type="Proteomes" id="UP001215549"/>
    </source>
</evidence>
<protein>
    <submittedName>
        <fullName evidence="2">DJ-1/PfpI family protein</fullName>
    </submittedName>
</protein>
<dbReference type="RefSeq" id="WP_076523514.1">
    <property type="nucleotide sequence ID" value="NZ_CP067140.1"/>
</dbReference>
<proteinExistence type="predicted"/>